<name>A0AAV5V3B8_9BILA</name>
<protein>
    <submittedName>
        <fullName evidence="1">Uncharacterized protein</fullName>
    </submittedName>
</protein>
<sequence>VCSVCEKFIREMNPNIKLREAQCKRVECLEKERHKKEKGREEELRSPEDLDYLLNLDISDYKKCSCNNVVSPDHWV</sequence>
<evidence type="ECO:0000313" key="2">
    <source>
        <dbReference type="Proteomes" id="UP001432322"/>
    </source>
</evidence>
<dbReference type="AlphaFoldDB" id="A0AAV5V3B8"/>
<organism evidence="1 2">
    <name type="scientific">Pristionchus fissidentatus</name>
    <dbReference type="NCBI Taxonomy" id="1538716"/>
    <lineage>
        <taxon>Eukaryota</taxon>
        <taxon>Metazoa</taxon>
        <taxon>Ecdysozoa</taxon>
        <taxon>Nematoda</taxon>
        <taxon>Chromadorea</taxon>
        <taxon>Rhabditida</taxon>
        <taxon>Rhabditina</taxon>
        <taxon>Diplogasteromorpha</taxon>
        <taxon>Diplogasteroidea</taxon>
        <taxon>Neodiplogasteridae</taxon>
        <taxon>Pristionchus</taxon>
    </lineage>
</organism>
<accession>A0AAV5V3B8</accession>
<dbReference type="EMBL" id="BTSY01000002">
    <property type="protein sequence ID" value="GMT12838.1"/>
    <property type="molecule type" value="Genomic_DNA"/>
</dbReference>
<reference evidence="1" key="1">
    <citation type="submission" date="2023-10" db="EMBL/GenBank/DDBJ databases">
        <title>Genome assembly of Pristionchus species.</title>
        <authorList>
            <person name="Yoshida K."/>
            <person name="Sommer R.J."/>
        </authorList>
    </citation>
    <scope>NUCLEOTIDE SEQUENCE</scope>
    <source>
        <strain evidence="1">RS5133</strain>
    </source>
</reference>
<comment type="caution">
    <text evidence="1">The sequence shown here is derived from an EMBL/GenBank/DDBJ whole genome shotgun (WGS) entry which is preliminary data.</text>
</comment>
<feature type="non-terminal residue" evidence="1">
    <location>
        <position position="1"/>
    </location>
</feature>
<evidence type="ECO:0000313" key="1">
    <source>
        <dbReference type="EMBL" id="GMT12838.1"/>
    </source>
</evidence>
<dbReference type="Proteomes" id="UP001432322">
    <property type="component" value="Unassembled WGS sequence"/>
</dbReference>
<proteinExistence type="predicted"/>
<gene>
    <name evidence="1" type="ORF">PFISCL1PPCAC_4135</name>
</gene>
<keyword evidence="2" id="KW-1185">Reference proteome</keyword>